<dbReference type="Pfam" id="PF18599">
    <property type="entry name" value="LCIB_C_CA"/>
    <property type="match status" value="1"/>
</dbReference>
<feature type="compositionally biased region" description="Low complexity" evidence="1">
    <location>
        <begin position="149"/>
        <end position="178"/>
    </location>
</feature>
<evidence type="ECO:0000259" key="2">
    <source>
        <dbReference type="Pfam" id="PF18599"/>
    </source>
</evidence>
<feature type="compositionally biased region" description="Low complexity" evidence="1">
    <location>
        <begin position="92"/>
        <end position="142"/>
    </location>
</feature>
<evidence type="ECO:0000313" key="3">
    <source>
        <dbReference type="EMBL" id="AXF42662.1"/>
    </source>
</evidence>
<dbReference type="AlphaFoldDB" id="A0A345AZY2"/>
<feature type="domain" description="Limiting CO2-inducible protein B/C beta carbonyic anhydrase" evidence="2">
    <location>
        <begin position="353"/>
        <end position="590"/>
    </location>
</feature>
<proteinExistence type="evidence at transcript level"/>
<feature type="compositionally biased region" description="Basic residues" evidence="1">
    <location>
        <begin position="179"/>
        <end position="188"/>
    </location>
</feature>
<sequence length="682" mass="69152">MAHLALSSSAGRTARAGPCGGQVASHGASTPFGGLGARPLVPGAARKAARQVAASAWWQLKSPFGSKSEASEGPVRASKGSQEADASHTSFAPPAEAQQTAPAAAATAGTQPPAAATSFAAPAAAAAGPAAASAPASPSSKGSSRKKAPAATSFAAPPAAAAAAAPTAASPPASPGSKVSRRKKKAGKGRQAAEAPPAATSFRSAEVAPTPSAPQQLVFPASNNTATASSATSSAATGSSSSGSGSSSFGTDGGASAGASSASPGQQVINLQNASLTVNPDGSLSISGADAQRVLAALSAVGMLPVAASGAGANGAPAVAAREAPEPALVRDAMEVEYLTARSKTVQDHFQSAIGADDFMQRVEMALYSFGFSGDNCIAMVNLCRDEVTVTLKQKIDAIYGASFSTNGLGGVLTCGTIGMGAGFSHSPVCAATGKERYIFFSLPHISINSKGEVGPMSRPGRPGQSCACGALIKSWSDIRADGLTHSCKIPGVHDAVNPEYSILKQRIARRLRHEGETDDSVKEMSLVDLTYVAERTISDDLEFLISKTVDTSKADYAVVTGVQIHNWAFNFEDDSPSVEFVAPTSAYVVVDGVKTHLNLLAMPVSGGGYVSLIREEGLEGLAEVPAAPTWQSQIVLATPARCAVADNSTIIDRESASKAAVELKELQSMLQERYRDQQRTA</sequence>
<feature type="compositionally biased region" description="Low complexity" evidence="1">
    <location>
        <begin position="221"/>
        <end position="250"/>
    </location>
</feature>
<reference evidence="3" key="1">
    <citation type="submission" date="2017-12" db="EMBL/GenBank/DDBJ databases">
        <title>Elevated Inorganic Carbon Concentrating Mechanism Confers High Light Tolerance to High Light in an Arctic Chlorella sp. ArM0029B.</title>
        <authorList>
            <person name="Hwangbo K."/>
            <person name="Lim J.-M."/>
            <person name="Jeong W.-J."/>
        </authorList>
    </citation>
    <scope>NUCLEOTIDE SEQUENCE</scope>
</reference>
<dbReference type="PANTHER" id="PTHR38016">
    <property type="entry name" value="UNNAMED PRODUCT"/>
    <property type="match status" value="1"/>
</dbReference>
<feature type="compositionally biased region" description="Polar residues" evidence="1">
    <location>
        <begin position="1"/>
        <end position="11"/>
    </location>
</feature>
<accession>A0A345AZY2</accession>
<evidence type="ECO:0000256" key="1">
    <source>
        <dbReference type="SAM" id="MobiDB-lite"/>
    </source>
</evidence>
<protein>
    <submittedName>
        <fullName evidence="3">Low-CO2 inducible protein LCI1850</fullName>
    </submittedName>
</protein>
<name>A0A345AZY2_9CHLO</name>
<feature type="region of interest" description="Disordered" evidence="1">
    <location>
        <begin position="1"/>
        <end position="263"/>
    </location>
</feature>
<organism evidence="3">
    <name type="scientific">Chlorella sp. ArM0029B</name>
    <dbReference type="NCBI Taxonomy" id="1415603"/>
    <lineage>
        <taxon>Eukaryota</taxon>
        <taxon>Viridiplantae</taxon>
        <taxon>Chlorophyta</taxon>
        <taxon>core chlorophytes</taxon>
        <taxon>Trebouxiophyceae</taxon>
        <taxon>Chlorellales</taxon>
        <taxon>Chlorellaceae</taxon>
        <taxon>Chlorella clade</taxon>
        <taxon>Chlorella</taxon>
    </lineage>
</organism>
<dbReference type="EMBL" id="MG717938">
    <property type="protein sequence ID" value="AXF42662.1"/>
    <property type="molecule type" value="mRNA"/>
</dbReference>
<dbReference type="InterPro" id="IPR040703">
    <property type="entry name" value="LCIB/C_CA"/>
</dbReference>
<feature type="compositionally biased region" description="Low complexity" evidence="1">
    <location>
        <begin position="44"/>
        <end position="59"/>
    </location>
</feature>
<dbReference type="PANTHER" id="PTHR38016:SF1">
    <property type="entry name" value="LIMITING CO2-INDUCIBLE PROTEIN B_C BETA CARBONYIC ANHYDRASE DOMAIN-CONTAINING PROTEIN"/>
    <property type="match status" value="1"/>
</dbReference>